<reference evidence="4 5" key="1">
    <citation type="submission" date="2015-09" db="EMBL/GenBank/DDBJ databases">
        <title>Draft genome of a European isolate of the apple canker pathogen Neonectria ditissima.</title>
        <authorList>
            <person name="Gomez-Cortecero A."/>
            <person name="Harrison R.J."/>
            <person name="Armitage A.D."/>
        </authorList>
    </citation>
    <scope>NUCLEOTIDE SEQUENCE [LARGE SCALE GENOMIC DNA]</scope>
    <source>
        <strain evidence="4 5">R09/05</strain>
    </source>
</reference>
<dbReference type="InterPro" id="IPR001466">
    <property type="entry name" value="Beta-lactam-related"/>
</dbReference>
<dbReference type="EMBL" id="LKCW01000362">
    <property type="protein sequence ID" value="KPM34298.1"/>
    <property type="molecule type" value="Genomic_DNA"/>
</dbReference>
<dbReference type="Gene3D" id="3.40.50.150">
    <property type="entry name" value="Vaccinia Virus protein VP39"/>
    <property type="match status" value="1"/>
</dbReference>
<dbReference type="Pfam" id="PF13649">
    <property type="entry name" value="Methyltransf_25"/>
    <property type="match status" value="1"/>
</dbReference>
<dbReference type="InterPro" id="IPR050491">
    <property type="entry name" value="AmpC-like"/>
</dbReference>
<accession>A0A0P7B5U0</accession>
<evidence type="ECO:0008006" key="6">
    <source>
        <dbReference type="Google" id="ProtNLM"/>
    </source>
</evidence>
<evidence type="ECO:0000259" key="3">
    <source>
        <dbReference type="Pfam" id="PF13649"/>
    </source>
</evidence>
<name>A0A0P7B5U0_9HYPO</name>
<dbReference type="Gene3D" id="3.40.710.10">
    <property type="entry name" value="DD-peptidase/beta-lactamase superfamily"/>
    <property type="match status" value="1"/>
</dbReference>
<dbReference type="Proteomes" id="UP000050424">
    <property type="component" value="Unassembled WGS sequence"/>
</dbReference>
<feature type="domain" description="Methyltransferase" evidence="3">
    <location>
        <begin position="601"/>
        <end position="695"/>
    </location>
</feature>
<evidence type="ECO:0000259" key="2">
    <source>
        <dbReference type="Pfam" id="PF00144"/>
    </source>
</evidence>
<dbReference type="Pfam" id="PF00144">
    <property type="entry name" value="Beta-lactamase"/>
    <property type="match status" value="1"/>
</dbReference>
<proteinExistence type="inferred from homology"/>
<dbReference type="InterPro" id="IPR012338">
    <property type="entry name" value="Beta-lactam/transpept-like"/>
</dbReference>
<feature type="domain" description="Beta-lactamase-related" evidence="2">
    <location>
        <begin position="36"/>
        <end position="383"/>
    </location>
</feature>
<protein>
    <recommendedName>
        <fullName evidence="6">Beta-lactamase-related domain-containing protein</fullName>
    </recommendedName>
</protein>
<comment type="similarity">
    <text evidence="1">Belongs to the peptidase S12 family.</text>
</comment>
<dbReference type="Gene3D" id="2.40.128.600">
    <property type="match status" value="1"/>
</dbReference>
<dbReference type="SUPFAM" id="SSF56601">
    <property type="entry name" value="beta-lactamase/transpeptidase-like"/>
    <property type="match status" value="1"/>
</dbReference>
<gene>
    <name evidence="4" type="ORF">AK830_g12275</name>
</gene>
<dbReference type="SUPFAM" id="SSF53335">
    <property type="entry name" value="S-adenosyl-L-methionine-dependent methyltransferases"/>
    <property type="match status" value="1"/>
</dbReference>
<dbReference type="CDD" id="cd02440">
    <property type="entry name" value="AdoMet_MTases"/>
    <property type="match status" value="1"/>
</dbReference>
<sequence length="776" mass="85942">MFYAGLRSFCLGRHGRLRRLTSALDAAGVLLQQISNITGTPGVSVGVLHHGDVVHTANYGFRDIEQKITPNEDTSWLICSLTKAFTASMVGMLIDEGKLDFTTQLRDVFPEYRRSDAQANITIEDLLSHRTGLAPYDGLWYASDNQIPFPRSQAIPLLNYVPAAGPLRAKFLYNNIAFEVLGQVIEKVTGLTYRQVFHQRIVEPLKLNRTFYAEDPFDNNTAKSYAVLANRSYYEIPPWGHGEDLFIGAAGAIRSSVNDLLVVYKAIMDAANADVAVETEIGSHNPFKQQKELLEGKIGVGSKTLREYTYASGWIRAQLPNVVGLFADFVPPVLGKGAASRLMIHHQGYIAGNVAYVAIFPETTTAVVVLANSAGLTDTMRLLGQVVVEAVFENKINEAEYLKVAQTAGENYIKFVHDVHKELMAGKTTSTPTRALSAYAGRYYNSIGNYFIEIKQLGDKLQVAYGGEDFDTFDLEPYQTDSFFWWLDYDESAKRARLPGYPKEYFILEFGCPATPSWWDFGAEPKMECLTWKHEFSMPGNGEKLALLPSMASPIDWQQYSIASLYDSIGARYETAYADIPAQQASLEWLLAQLPDNGCTILDIGCGTGHPVATALAAPPGCHHVHGIDISGAMISAARQAVPSATFEQIDFRHFTAERGTYDAVTSYFALLVAMSQEQIRDTMRSIHGWLKPGGLLVFSTIPADVEHFEQTWLGRKAVFSSLSEEQITTLLTELGMRVEYSRVHNFKPKAAEAGLCGVQEVAEEPQLFVYARKPA</sequence>
<dbReference type="AlphaFoldDB" id="A0A0P7B5U0"/>
<dbReference type="InterPro" id="IPR029063">
    <property type="entry name" value="SAM-dependent_MTases_sf"/>
</dbReference>
<evidence type="ECO:0000313" key="5">
    <source>
        <dbReference type="Proteomes" id="UP000050424"/>
    </source>
</evidence>
<keyword evidence="5" id="KW-1185">Reference proteome</keyword>
<evidence type="ECO:0000313" key="4">
    <source>
        <dbReference type="EMBL" id="KPM34298.1"/>
    </source>
</evidence>
<organism evidence="4 5">
    <name type="scientific">Neonectria ditissima</name>
    <dbReference type="NCBI Taxonomy" id="78410"/>
    <lineage>
        <taxon>Eukaryota</taxon>
        <taxon>Fungi</taxon>
        <taxon>Dikarya</taxon>
        <taxon>Ascomycota</taxon>
        <taxon>Pezizomycotina</taxon>
        <taxon>Sordariomycetes</taxon>
        <taxon>Hypocreomycetidae</taxon>
        <taxon>Hypocreales</taxon>
        <taxon>Nectriaceae</taxon>
        <taxon>Neonectria</taxon>
    </lineage>
</organism>
<dbReference type="PANTHER" id="PTHR46825">
    <property type="entry name" value="D-ALANYL-D-ALANINE-CARBOXYPEPTIDASE/ENDOPEPTIDASE AMPH"/>
    <property type="match status" value="1"/>
</dbReference>
<comment type="caution">
    <text evidence="4">The sequence shown here is derived from an EMBL/GenBank/DDBJ whole genome shotgun (WGS) entry which is preliminary data.</text>
</comment>
<dbReference type="STRING" id="78410.A0A0P7B5U0"/>
<evidence type="ECO:0000256" key="1">
    <source>
        <dbReference type="ARBA" id="ARBA00038215"/>
    </source>
</evidence>
<dbReference type="PANTHER" id="PTHR46825:SF14">
    <property type="entry name" value="BETA-LACTAMASE-RELATED DOMAIN-CONTAINING PROTEIN"/>
    <property type="match status" value="1"/>
</dbReference>
<dbReference type="InterPro" id="IPR041698">
    <property type="entry name" value="Methyltransf_25"/>
</dbReference>
<dbReference type="OrthoDB" id="10250282at2759"/>